<accession>A0ABM1ZPD6</accession>
<dbReference type="SUPFAM" id="SSF53098">
    <property type="entry name" value="Ribonuclease H-like"/>
    <property type="match status" value="1"/>
</dbReference>
<reference evidence="3" key="1">
    <citation type="journal article" date="2015" name="Proc. Natl. Acad. Sci. U.S.A.">
        <title>Genome sequence of the Asian Tiger mosquito, Aedes albopictus, reveals insights into its biology, genetics, and evolution.</title>
        <authorList>
            <person name="Chen X.G."/>
            <person name="Jiang X."/>
            <person name="Gu J."/>
            <person name="Xu M."/>
            <person name="Wu Y."/>
            <person name="Deng Y."/>
            <person name="Zhang C."/>
            <person name="Bonizzoni M."/>
            <person name="Dermauw W."/>
            <person name="Vontas J."/>
            <person name="Armbruster P."/>
            <person name="Huang X."/>
            <person name="Yang Y."/>
            <person name="Zhang H."/>
            <person name="He W."/>
            <person name="Peng H."/>
            <person name="Liu Y."/>
            <person name="Wu K."/>
            <person name="Chen J."/>
            <person name="Lirakis M."/>
            <person name="Topalis P."/>
            <person name="Van Leeuwen T."/>
            <person name="Hall A.B."/>
            <person name="Jiang X."/>
            <person name="Thorpe C."/>
            <person name="Mueller R.L."/>
            <person name="Sun C."/>
            <person name="Waterhouse R.M."/>
            <person name="Yan G."/>
            <person name="Tu Z.J."/>
            <person name="Fang X."/>
            <person name="James A.A."/>
        </authorList>
    </citation>
    <scope>NUCLEOTIDE SEQUENCE [LARGE SCALE GENOMIC DNA]</scope>
    <source>
        <strain evidence="3">Foshan</strain>
    </source>
</reference>
<sequence>MREEYWPVHGRRLVRSVIRNCVQCTRANPVPVRQQIGQLPTARVTPSRPFAVTGVDYAGPVYLKAIHKRASPTKAYICVFICFTTKAVHLELVSDLSTPAFLTALRRFVARRGRPSHIHSDNGKNFIGAKNELHLLYRMLADEKEVEKIQRFCAED</sequence>
<dbReference type="PROSITE" id="PS50994">
    <property type="entry name" value="INTEGRASE"/>
    <property type="match status" value="1"/>
</dbReference>
<dbReference type="RefSeq" id="XP_062713531.1">
    <property type="nucleotide sequence ID" value="XM_062857547.1"/>
</dbReference>
<dbReference type="PANTHER" id="PTHR47331">
    <property type="entry name" value="PHD-TYPE DOMAIN-CONTAINING PROTEIN"/>
    <property type="match status" value="1"/>
</dbReference>
<dbReference type="InterPro" id="IPR036397">
    <property type="entry name" value="RNaseH_sf"/>
</dbReference>
<dbReference type="EnsemblMetazoa" id="AALFPA23_020389.R30100">
    <property type="protein sequence ID" value="AALFPA23_020389.P30100"/>
    <property type="gene ID" value="AALFPA23_020389"/>
</dbReference>
<protein>
    <recommendedName>
        <fullName evidence="1">Integrase catalytic domain-containing protein</fullName>
    </recommendedName>
</protein>
<evidence type="ECO:0000313" key="2">
    <source>
        <dbReference type="EnsemblMetazoa" id="AALFPA23_020389.P30100"/>
    </source>
</evidence>
<organism evidence="2 3">
    <name type="scientific">Aedes albopictus</name>
    <name type="common">Asian tiger mosquito</name>
    <name type="synonym">Stegomyia albopicta</name>
    <dbReference type="NCBI Taxonomy" id="7160"/>
    <lineage>
        <taxon>Eukaryota</taxon>
        <taxon>Metazoa</taxon>
        <taxon>Ecdysozoa</taxon>
        <taxon>Arthropoda</taxon>
        <taxon>Hexapoda</taxon>
        <taxon>Insecta</taxon>
        <taxon>Pterygota</taxon>
        <taxon>Neoptera</taxon>
        <taxon>Endopterygota</taxon>
        <taxon>Diptera</taxon>
        <taxon>Nematocera</taxon>
        <taxon>Culicoidea</taxon>
        <taxon>Culicidae</taxon>
        <taxon>Culicinae</taxon>
        <taxon>Aedini</taxon>
        <taxon>Aedes</taxon>
        <taxon>Stegomyia</taxon>
    </lineage>
</organism>
<keyword evidence="3" id="KW-1185">Reference proteome</keyword>
<proteinExistence type="predicted"/>
<dbReference type="Gene3D" id="3.30.420.10">
    <property type="entry name" value="Ribonuclease H-like superfamily/Ribonuclease H"/>
    <property type="match status" value="1"/>
</dbReference>
<dbReference type="InterPro" id="IPR001584">
    <property type="entry name" value="Integrase_cat-core"/>
</dbReference>
<feature type="domain" description="Integrase catalytic" evidence="1">
    <location>
        <begin position="45"/>
        <end position="156"/>
    </location>
</feature>
<dbReference type="Proteomes" id="UP000069940">
    <property type="component" value="Unassembled WGS sequence"/>
</dbReference>
<reference evidence="2" key="2">
    <citation type="submission" date="2025-05" db="UniProtKB">
        <authorList>
            <consortium name="EnsemblMetazoa"/>
        </authorList>
    </citation>
    <scope>IDENTIFICATION</scope>
    <source>
        <strain evidence="2">Foshan</strain>
    </source>
</reference>
<evidence type="ECO:0000313" key="3">
    <source>
        <dbReference type="Proteomes" id="UP000069940"/>
    </source>
</evidence>
<dbReference type="GeneID" id="134290408"/>
<name>A0ABM1ZPD6_AEDAL</name>
<evidence type="ECO:0000259" key="1">
    <source>
        <dbReference type="PROSITE" id="PS50994"/>
    </source>
</evidence>
<dbReference type="Pfam" id="PF00665">
    <property type="entry name" value="rve"/>
    <property type="match status" value="1"/>
</dbReference>
<dbReference type="InterPro" id="IPR012337">
    <property type="entry name" value="RNaseH-like_sf"/>
</dbReference>